<dbReference type="InParanoid" id="A0A3B5Q093"/>
<dbReference type="GO" id="GO:0002250">
    <property type="term" value="P:adaptive immune response"/>
    <property type="evidence" value="ECO:0007669"/>
    <property type="project" value="UniProtKB-KW"/>
</dbReference>
<dbReference type="InterPro" id="IPR007110">
    <property type="entry name" value="Ig-like_dom"/>
</dbReference>
<keyword evidence="3 13" id="KW-0812">Transmembrane</keyword>
<evidence type="ECO:0000256" key="5">
    <source>
        <dbReference type="ARBA" id="ARBA00022989"/>
    </source>
</evidence>
<dbReference type="InterPro" id="IPR013783">
    <property type="entry name" value="Ig-like_fold"/>
</dbReference>
<feature type="domain" description="Ig-like" evidence="14">
    <location>
        <begin position="147"/>
        <end position="241"/>
    </location>
</feature>
<dbReference type="SUPFAM" id="SSF48726">
    <property type="entry name" value="Immunoglobulin"/>
    <property type="match status" value="1"/>
</dbReference>
<keyword evidence="9" id="KW-0325">Glycoprotein</keyword>
<dbReference type="CDD" id="cd05767">
    <property type="entry name" value="IgC1_MHC_II_alpha"/>
    <property type="match status" value="1"/>
</dbReference>
<dbReference type="Pfam" id="PF00993">
    <property type="entry name" value="MHC_II_alpha"/>
    <property type="match status" value="1"/>
</dbReference>
<accession>A0A3B5Q093</accession>
<dbReference type="SMART" id="SM00407">
    <property type="entry name" value="IGc1"/>
    <property type="match status" value="1"/>
</dbReference>
<dbReference type="SMART" id="SM00920">
    <property type="entry name" value="MHC_II_alpha"/>
    <property type="match status" value="1"/>
</dbReference>
<comment type="subcellular location">
    <subcellularLocation>
        <location evidence="1">Membrane</location>
        <topology evidence="1">Single-pass type I membrane protein</topology>
    </subcellularLocation>
</comment>
<keyword evidence="6" id="KW-1064">Adaptive immunity</keyword>
<evidence type="ECO:0000256" key="3">
    <source>
        <dbReference type="ARBA" id="ARBA00022692"/>
    </source>
</evidence>
<evidence type="ECO:0000256" key="9">
    <source>
        <dbReference type="ARBA" id="ARBA00023180"/>
    </source>
</evidence>
<dbReference type="InterPro" id="IPR003006">
    <property type="entry name" value="Ig/MHC_CS"/>
</dbReference>
<keyword evidence="5 13" id="KW-1133">Transmembrane helix</keyword>
<dbReference type="InterPro" id="IPR003597">
    <property type="entry name" value="Ig_C1-set"/>
</dbReference>
<evidence type="ECO:0000313" key="15">
    <source>
        <dbReference type="Ensembl" id="ENSXMAP00000023699.1"/>
    </source>
</evidence>
<reference evidence="15" key="3">
    <citation type="submission" date="2025-08" db="UniProtKB">
        <authorList>
            <consortium name="Ensembl"/>
        </authorList>
    </citation>
    <scope>IDENTIFICATION</scope>
    <source>
        <strain evidence="15">JP 163 A</strain>
    </source>
</reference>
<keyword evidence="8" id="KW-1015">Disulfide bond</keyword>
<dbReference type="PROSITE" id="PS00290">
    <property type="entry name" value="IG_MHC"/>
    <property type="match status" value="1"/>
</dbReference>
<dbReference type="PROSITE" id="PS50835">
    <property type="entry name" value="IG_LIKE"/>
    <property type="match status" value="1"/>
</dbReference>
<reference evidence="15" key="4">
    <citation type="submission" date="2025-09" db="UniProtKB">
        <authorList>
            <consortium name="Ensembl"/>
        </authorList>
    </citation>
    <scope>IDENTIFICATION</scope>
    <source>
        <strain evidence="15">JP 163 A</strain>
    </source>
</reference>
<dbReference type="Proteomes" id="UP000002852">
    <property type="component" value="Unassembled WGS sequence"/>
</dbReference>
<reference evidence="16" key="2">
    <citation type="journal article" date="2013" name="Nat. Genet.">
        <title>The genome of the platyfish, Xiphophorus maculatus, provides insights into evolutionary adaptation and several complex traits.</title>
        <authorList>
            <person name="Schartl M."/>
            <person name="Walter R.B."/>
            <person name="Shen Y."/>
            <person name="Garcia T."/>
            <person name="Catchen J."/>
            <person name="Amores A."/>
            <person name="Braasch I."/>
            <person name="Chalopin D."/>
            <person name="Volff J.N."/>
            <person name="Lesch K.P."/>
            <person name="Bisazza A."/>
            <person name="Minx P."/>
            <person name="Hillier L."/>
            <person name="Wilson R.K."/>
            <person name="Fuerstenberg S."/>
            <person name="Boore J."/>
            <person name="Searle S."/>
            <person name="Postlethwait J.H."/>
            <person name="Warren W.C."/>
        </authorList>
    </citation>
    <scope>NUCLEOTIDE SEQUENCE [LARGE SCALE GENOMIC DNA]</scope>
    <source>
        <strain evidence="16">JP 163 A</strain>
    </source>
</reference>
<dbReference type="GO" id="GO:0002504">
    <property type="term" value="P:antigen processing and presentation of peptide or polysaccharide antigen via MHC class II"/>
    <property type="evidence" value="ECO:0007669"/>
    <property type="project" value="UniProtKB-KW"/>
</dbReference>
<protein>
    <submittedName>
        <fullName evidence="15">H-2 class II histocompatibility antigen, A-U alpha chain-like</fullName>
    </submittedName>
</protein>
<dbReference type="GO" id="GO:0042613">
    <property type="term" value="C:MHC class II protein complex"/>
    <property type="evidence" value="ECO:0007669"/>
    <property type="project" value="UniProtKB-KW"/>
</dbReference>
<dbReference type="SUPFAM" id="SSF54452">
    <property type="entry name" value="MHC antigen-recognition domain"/>
    <property type="match status" value="1"/>
</dbReference>
<comment type="similarity">
    <text evidence="2">Belongs to the MHC class II family.</text>
</comment>
<evidence type="ECO:0000313" key="16">
    <source>
        <dbReference type="Proteomes" id="UP000002852"/>
    </source>
</evidence>
<evidence type="ECO:0000256" key="6">
    <source>
        <dbReference type="ARBA" id="ARBA00023130"/>
    </source>
</evidence>
<name>A0A3B5Q093_XIPMA</name>
<evidence type="ECO:0000256" key="11">
    <source>
        <dbReference type="ARBA" id="ARBA00023319"/>
    </source>
</evidence>
<dbReference type="PANTHER" id="PTHR19944">
    <property type="entry name" value="MHC CLASS II-RELATED"/>
    <property type="match status" value="1"/>
</dbReference>
<evidence type="ECO:0000256" key="10">
    <source>
        <dbReference type="ARBA" id="ARBA00023182"/>
    </source>
</evidence>
<evidence type="ECO:0000256" key="7">
    <source>
        <dbReference type="ARBA" id="ARBA00023136"/>
    </source>
</evidence>
<dbReference type="InterPro" id="IPR001003">
    <property type="entry name" value="MHC_II_a_N"/>
</dbReference>
<dbReference type="STRING" id="8083.ENSXMAP00000023699"/>
<keyword evidence="7 13" id="KW-0472">Membrane</keyword>
<evidence type="ECO:0000256" key="1">
    <source>
        <dbReference type="ARBA" id="ARBA00004479"/>
    </source>
</evidence>
<dbReference type="OMA" id="NIDIAKH"/>
<evidence type="ECO:0000259" key="14">
    <source>
        <dbReference type="PROSITE" id="PS50835"/>
    </source>
</evidence>
<dbReference type="Ensembl" id="ENSXMAT00000034471.1">
    <property type="protein sequence ID" value="ENSXMAP00000023699.1"/>
    <property type="gene ID" value="ENSXMAG00000013050.2"/>
</dbReference>
<dbReference type="GeneTree" id="ENSGT00940000161847"/>
<dbReference type="AlphaFoldDB" id="A0A3B5Q093"/>
<keyword evidence="16" id="KW-1185">Reference proteome</keyword>
<keyword evidence="4" id="KW-0391">Immunity</keyword>
<evidence type="ECO:0000256" key="4">
    <source>
        <dbReference type="ARBA" id="ARBA00022859"/>
    </source>
</evidence>
<dbReference type="Gene3D" id="3.10.320.10">
    <property type="entry name" value="Class II Histocompatibility Antigen, M Beta Chain, Chain B, domain 1"/>
    <property type="match status" value="1"/>
</dbReference>
<proteinExistence type="inferred from homology"/>
<feature type="region of interest" description="Disordered" evidence="12">
    <location>
        <begin position="22"/>
        <end position="44"/>
    </location>
</feature>
<dbReference type="PANTHER" id="PTHR19944:SF105">
    <property type="entry name" value="RLA CLASS II HISTOCOMPATIBILITY ANTIGEN, DP ALPHA-1 CHAIN"/>
    <property type="match status" value="1"/>
</dbReference>
<evidence type="ECO:0000256" key="13">
    <source>
        <dbReference type="SAM" id="Phobius"/>
    </source>
</evidence>
<keyword evidence="11" id="KW-0393">Immunoglobulin domain</keyword>
<dbReference type="Gene3D" id="2.60.40.10">
    <property type="entry name" value="Immunoglobulins"/>
    <property type="match status" value="1"/>
</dbReference>
<evidence type="ECO:0000256" key="8">
    <source>
        <dbReference type="ARBA" id="ARBA00023157"/>
    </source>
</evidence>
<feature type="transmembrane region" description="Helical" evidence="13">
    <location>
        <begin position="259"/>
        <end position="280"/>
    </location>
</feature>
<dbReference type="InterPro" id="IPR014745">
    <property type="entry name" value="MHC_II_a/b_N"/>
</dbReference>
<dbReference type="Pfam" id="PF07654">
    <property type="entry name" value="C1-set"/>
    <property type="match status" value="1"/>
</dbReference>
<dbReference type="InterPro" id="IPR036179">
    <property type="entry name" value="Ig-like_dom_sf"/>
</dbReference>
<keyword evidence="10" id="KW-0491">MHC II</keyword>
<reference evidence="16" key="1">
    <citation type="submission" date="2012-01" db="EMBL/GenBank/DDBJ databases">
        <authorList>
            <person name="Walter R."/>
            <person name="Schartl M."/>
            <person name="Warren W."/>
        </authorList>
    </citation>
    <scope>NUCLEOTIDE SEQUENCE [LARGE SCALE GENOMIC DNA]</scope>
    <source>
        <strain evidence="16">JP 163 A</strain>
    </source>
</reference>
<dbReference type="InterPro" id="IPR011162">
    <property type="entry name" value="MHC_I/II-like_Ag-recog"/>
</dbReference>
<organism evidence="15 16">
    <name type="scientific">Xiphophorus maculatus</name>
    <name type="common">Southern platyfish</name>
    <name type="synonym">Platypoecilus maculatus</name>
    <dbReference type="NCBI Taxonomy" id="8083"/>
    <lineage>
        <taxon>Eukaryota</taxon>
        <taxon>Metazoa</taxon>
        <taxon>Chordata</taxon>
        <taxon>Craniata</taxon>
        <taxon>Vertebrata</taxon>
        <taxon>Euteleostomi</taxon>
        <taxon>Actinopterygii</taxon>
        <taxon>Neopterygii</taxon>
        <taxon>Teleostei</taxon>
        <taxon>Neoteleostei</taxon>
        <taxon>Acanthomorphata</taxon>
        <taxon>Ovalentaria</taxon>
        <taxon>Atherinomorphae</taxon>
        <taxon>Cyprinodontiformes</taxon>
        <taxon>Poeciliidae</taxon>
        <taxon>Poeciliinae</taxon>
        <taxon>Xiphophorus</taxon>
    </lineage>
</organism>
<evidence type="ECO:0000256" key="2">
    <source>
        <dbReference type="ARBA" id="ARBA00007394"/>
    </source>
</evidence>
<dbReference type="InterPro" id="IPR050160">
    <property type="entry name" value="MHC/Immunoglobulin"/>
</dbReference>
<sequence length="286" mass="31920">MPGELRFICRVVHPQPFFFLSTGQGQGGRRPHSSEPHAPEQHQQAACSTRSTADIYGGLPPPTVPHEITYFLGCFENGNTAVQFEFDGEEMLYVDFQTDEIVYTVPTFIDPDPGQVLVGMSILRDAHDNKEVCSEILGVLKYKDKSPQKEDAPNSMIFSSREVELEVENSLICFVNNFYPPSINISWTKNGHPISEGVSLSRYHPNKDQTFRQFSTLTFTPSEGDIYSCTVEHPALESPTTRIWEAEIIKKDESLWPDIYCGVGLGVGLLGVTVGVFFIVKSQHVA</sequence>
<evidence type="ECO:0000256" key="12">
    <source>
        <dbReference type="SAM" id="MobiDB-lite"/>
    </source>
</evidence>